<protein>
    <submittedName>
        <fullName evidence="2">Uncharacterized protein</fullName>
    </submittedName>
</protein>
<dbReference type="EMBL" id="BAAAFZ010000029">
    <property type="protein sequence ID" value="GAA0584657.1"/>
    <property type="molecule type" value="Genomic_DNA"/>
</dbReference>
<dbReference type="RefSeq" id="WP_343895520.1">
    <property type="nucleotide sequence ID" value="NZ_BAAAFZ010000029.1"/>
</dbReference>
<organism evidence="2 3">
    <name type="scientific">Craurococcus roseus</name>
    <dbReference type="NCBI Taxonomy" id="77585"/>
    <lineage>
        <taxon>Bacteria</taxon>
        <taxon>Pseudomonadati</taxon>
        <taxon>Pseudomonadota</taxon>
        <taxon>Alphaproteobacteria</taxon>
        <taxon>Acetobacterales</taxon>
        <taxon>Acetobacteraceae</taxon>
        <taxon>Craurococcus</taxon>
    </lineage>
</organism>
<sequence>MADLETGTLADSLSTPAPTPSSPRTSPWRGARLARLGRPGELLKGFGLFNSAEGAVDRHLPGIHRVSEAVPLYQRVHWDSGPFL</sequence>
<feature type="region of interest" description="Disordered" evidence="1">
    <location>
        <begin position="1"/>
        <end position="30"/>
    </location>
</feature>
<gene>
    <name evidence="2" type="ORF">GCM10009416_23810</name>
</gene>
<dbReference type="Proteomes" id="UP001501588">
    <property type="component" value="Unassembled WGS sequence"/>
</dbReference>
<proteinExistence type="predicted"/>
<comment type="caution">
    <text evidence="2">The sequence shown here is derived from an EMBL/GenBank/DDBJ whole genome shotgun (WGS) entry which is preliminary data.</text>
</comment>
<name>A0ABP3Q725_9PROT</name>
<evidence type="ECO:0000313" key="2">
    <source>
        <dbReference type="EMBL" id="GAA0584657.1"/>
    </source>
</evidence>
<evidence type="ECO:0000313" key="3">
    <source>
        <dbReference type="Proteomes" id="UP001501588"/>
    </source>
</evidence>
<feature type="compositionally biased region" description="Low complexity" evidence="1">
    <location>
        <begin position="12"/>
        <end position="30"/>
    </location>
</feature>
<accession>A0ABP3Q725</accession>
<keyword evidence="3" id="KW-1185">Reference proteome</keyword>
<reference evidence="3" key="1">
    <citation type="journal article" date="2019" name="Int. J. Syst. Evol. Microbiol.">
        <title>The Global Catalogue of Microorganisms (GCM) 10K type strain sequencing project: providing services to taxonomists for standard genome sequencing and annotation.</title>
        <authorList>
            <consortium name="The Broad Institute Genomics Platform"/>
            <consortium name="The Broad Institute Genome Sequencing Center for Infectious Disease"/>
            <person name="Wu L."/>
            <person name="Ma J."/>
        </authorList>
    </citation>
    <scope>NUCLEOTIDE SEQUENCE [LARGE SCALE GENOMIC DNA]</scope>
    <source>
        <strain evidence="3">JCM 9933</strain>
    </source>
</reference>
<evidence type="ECO:0000256" key="1">
    <source>
        <dbReference type="SAM" id="MobiDB-lite"/>
    </source>
</evidence>